<evidence type="ECO:0000256" key="6">
    <source>
        <dbReference type="ARBA" id="ARBA00022840"/>
    </source>
</evidence>
<organism evidence="10 11">
    <name type="scientific">Citricoccus nitrophenolicus</name>
    <dbReference type="NCBI Taxonomy" id="863575"/>
    <lineage>
        <taxon>Bacteria</taxon>
        <taxon>Bacillati</taxon>
        <taxon>Actinomycetota</taxon>
        <taxon>Actinomycetes</taxon>
        <taxon>Micrococcales</taxon>
        <taxon>Micrococcaceae</taxon>
        <taxon>Citricoccus</taxon>
    </lineage>
</organism>
<gene>
    <name evidence="10" type="ORF">ABDK96_15800</name>
</gene>
<dbReference type="PANTHER" id="PTHR42914:SF1">
    <property type="entry name" value="7-CYANO-7-DEAZAGUANINE SYNTHASE"/>
    <property type="match status" value="1"/>
</dbReference>
<keyword evidence="3" id="KW-0479">Metal-binding</keyword>
<evidence type="ECO:0000256" key="4">
    <source>
        <dbReference type="ARBA" id="ARBA00022741"/>
    </source>
</evidence>
<proteinExistence type="inferred from homology"/>
<dbReference type="InterPro" id="IPR018317">
    <property type="entry name" value="QueC"/>
</dbReference>
<dbReference type="Pfam" id="PF06508">
    <property type="entry name" value="QueC"/>
    <property type="match status" value="2"/>
</dbReference>
<evidence type="ECO:0000256" key="7">
    <source>
        <dbReference type="ARBA" id="ARBA00037993"/>
    </source>
</evidence>
<dbReference type="SUPFAM" id="SSF52402">
    <property type="entry name" value="Adenine nucleotide alpha hydrolases-like"/>
    <property type="match status" value="1"/>
</dbReference>
<keyword evidence="2 10" id="KW-0436">Ligase</keyword>
<comment type="caution">
    <text evidence="10">The sequence shown here is derived from an EMBL/GenBank/DDBJ whole genome shotgun (WGS) entry which is preliminary data.</text>
</comment>
<keyword evidence="4" id="KW-0547">Nucleotide-binding</keyword>
<keyword evidence="6" id="KW-0067">ATP-binding</keyword>
<keyword evidence="11" id="KW-1185">Reference proteome</keyword>
<dbReference type="RefSeq" id="WP_347921866.1">
    <property type="nucleotide sequence ID" value="NZ_JBDXMX010000009.1"/>
</dbReference>
<dbReference type="EMBL" id="JBDXMX010000009">
    <property type="protein sequence ID" value="MEO9249147.1"/>
    <property type="molecule type" value="Genomic_DNA"/>
</dbReference>
<evidence type="ECO:0000256" key="2">
    <source>
        <dbReference type="ARBA" id="ARBA00022598"/>
    </source>
</evidence>
<dbReference type="Proteomes" id="UP001484097">
    <property type="component" value="Unassembled WGS sequence"/>
</dbReference>
<evidence type="ECO:0000256" key="3">
    <source>
        <dbReference type="ARBA" id="ARBA00022723"/>
    </source>
</evidence>
<evidence type="ECO:0000256" key="8">
    <source>
        <dbReference type="ARBA" id="ARBA00039149"/>
    </source>
</evidence>
<evidence type="ECO:0000313" key="11">
    <source>
        <dbReference type="Proteomes" id="UP001484097"/>
    </source>
</evidence>
<comment type="pathway">
    <text evidence="1">Purine metabolism; 7-cyano-7-deazaguanine biosynthesis.</text>
</comment>
<sequence>MGISKVAVLLSGGVDSALVADLVLQSHGHASALFIDYGQQSVSAEREASQAIATHFGISWSSVAISGISTAVGEIPGRNDLLIAAAIAAYPRHSIAIGTHAGTGYSDCSPEHGIAWQELLDVQYAGVVQLLVPLASLTKAEVVDLALDRGIPLNLTYSCEAASEPCAACRSCADRRSFLDAA</sequence>
<evidence type="ECO:0000256" key="9">
    <source>
        <dbReference type="ARBA" id="ARBA00047890"/>
    </source>
</evidence>
<dbReference type="EC" id="6.3.4.20" evidence="8"/>
<comment type="catalytic activity">
    <reaction evidence="9">
        <text>7-carboxy-7-carbaguanine + NH4(+) + 2 ATP = 7-cyano-7-carbaguanine + 2 AMP + 2 diphosphate + 2 H(+)</text>
        <dbReference type="Rhea" id="RHEA:27982"/>
        <dbReference type="ChEBI" id="CHEBI:15378"/>
        <dbReference type="ChEBI" id="CHEBI:28938"/>
        <dbReference type="ChEBI" id="CHEBI:30616"/>
        <dbReference type="ChEBI" id="CHEBI:33019"/>
        <dbReference type="ChEBI" id="CHEBI:45075"/>
        <dbReference type="ChEBI" id="CHEBI:61036"/>
        <dbReference type="ChEBI" id="CHEBI:456215"/>
        <dbReference type="EC" id="6.3.4.20"/>
    </reaction>
</comment>
<evidence type="ECO:0000313" key="10">
    <source>
        <dbReference type="EMBL" id="MEO9249147.1"/>
    </source>
</evidence>
<evidence type="ECO:0000256" key="1">
    <source>
        <dbReference type="ARBA" id="ARBA00005061"/>
    </source>
</evidence>
<reference evidence="10 11" key="1">
    <citation type="submission" date="2024-05" db="EMBL/GenBank/DDBJ databases">
        <authorList>
            <person name="Yi C."/>
        </authorList>
    </citation>
    <scope>NUCLEOTIDE SEQUENCE [LARGE SCALE GENOMIC DNA]</scope>
    <source>
        <strain evidence="10 11">XS13</strain>
    </source>
</reference>
<evidence type="ECO:0000256" key="5">
    <source>
        <dbReference type="ARBA" id="ARBA00022833"/>
    </source>
</evidence>
<protein>
    <recommendedName>
        <fullName evidence="8">7-cyano-7-deazaguanine synthase</fullName>
        <ecNumber evidence="8">6.3.4.20</ecNumber>
    </recommendedName>
</protein>
<dbReference type="Gene3D" id="3.40.50.620">
    <property type="entry name" value="HUPs"/>
    <property type="match status" value="1"/>
</dbReference>
<dbReference type="InterPro" id="IPR014729">
    <property type="entry name" value="Rossmann-like_a/b/a_fold"/>
</dbReference>
<dbReference type="PANTHER" id="PTHR42914">
    <property type="entry name" value="7-CYANO-7-DEAZAGUANINE SYNTHASE"/>
    <property type="match status" value="1"/>
</dbReference>
<dbReference type="GO" id="GO:0016874">
    <property type="term" value="F:ligase activity"/>
    <property type="evidence" value="ECO:0007669"/>
    <property type="project" value="UniProtKB-KW"/>
</dbReference>
<accession>A0ABV0INN7</accession>
<comment type="similarity">
    <text evidence="7">Belongs to the QueC family.</text>
</comment>
<name>A0ABV0INN7_9MICC</name>
<keyword evidence="5" id="KW-0862">Zinc</keyword>